<evidence type="ECO:0000256" key="1">
    <source>
        <dbReference type="SAM" id="MobiDB-lite"/>
    </source>
</evidence>
<feature type="compositionally biased region" description="Polar residues" evidence="1">
    <location>
        <begin position="97"/>
        <end position="106"/>
    </location>
</feature>
<dbReference type="Gene3D" id="1.25.40.10">
    <property type="entry name" value="Tetratricopeptide repeat domain"/>
    <property type="match status" value="1"/>
</dbReference>
<dbReference type="SUPFAM" id="SSF48452">
    <property type="entry name" value="TPR-like"/>
    <property type="match status" value="1"/>
</dbReference>
<dbReference type="EMBL" id="CAJPEV010000598">
    <property type="protein sequence ID" value="CAG0886805.1"/>
    <property type="molecule type" value="Genomic_DNA"/>
</dbReference>
<keyword evidence="3" id="KW-1185">Reference proteome</keyword>
<proteinExistence type="predicted"/>
<evidence type="ECO:0000313" key="2">
    <source>
        <dbReference type="EMBL" id="CAD7244266.1"/>
    </source>
</evidence>
<evidence type="ECO:0008006" key="4">
    <source>
        <dbReference type="Google" id="ProtNLM"/>
    </source>
</evidence>
<dbReference type="Pfam" id="PF10300">
    <property type="entry name" value="Iml2-TPR_39"/>
    <property type="match status" value="1"/>
</dbReference>
<feature type="region of interest" description="Disordered" evidence="1">
    <location>
        <begin position="92"/>
        <end position="111"/>
    </location>
</feature>
<dbReference type="GO" id="GO:0006281">
    <property type="term" value="P:DNA repair"/>
    <property type="evidence" value="ECO:0007669"/>
    <property type="project" value="InterPro"/>
</dbReference>
<dbReference type="OrthoDB" id="43460at2759"/>
<protein>
    <recommendedName>
        <fullName evidence="4">Tetratricopeptide repeat protein 39B</fullName>
    </recommendedName>
</protein>
<reference evidence="2" key="1">
    <citation type="submission" date="2020-11" db="EMBL/GenBank/DDBJ databases">
        <authorList>
            <person name="Tran Van P."/>
        </authorList>
    </citation>
    <scope>NUCLEOTIDE SEQUENCE</scope>
</reference>
<dbReference type="Pfam" id="PF15925">
    <property type="entry name" value="SOSSC"/>
    <property type="match status" value="1"/>
</dbReference>
<dbReference type="InterPro" id="IPR011990">
    <property type="entry name" value="TPR-like_helical_dom_sf"/>
</dbReference>
<dbReference type="GO" id="GO:0070876">
    <property type="term" value="C:SOSS complex"/>
    <property type="evidence" value="ECO:0007669"/>
    <property type="project" value="InterPro"/>
</dbReference>
<evidence type="ECO:0000313" key="3">
    <source>
        <dbReference type="Proteomes" id="UP000677054"/>
    </source>
</evidence>
<organism evidence="2">
    <name type="scientific">Darwinula stevensoni</name>
    <dbReference type="NCBI Taxonomy" id="69355"/>
    <lineage>
        <taxon>Eukaryota</taxon>
        <taxon>Metazoa</taxon>
        <taxon>Ecdysozoa</taxon>
        <taxon>Arthropoda</taxon>
        <taxon>Crustacea</taxon>
        <taxon>Oligostraca</taxon>
        <taxon>Ostracoda</taxon>
        <taxon>Podocopa</taxon>
        <taxon>Podocopida</taxon>
        <taxon>Darwinulocopina</taxon>
        <taxon>Darwinuloidea</taxon>
        <taxon>Darwinulidae</taxon>
        <taxon>Darwinula</taxon>
    </lineage>
</organism>
<dbReference type="EMBL" id="LR900115">
    <property type="protein sequence ID" value="CAD7244266.1"/>
    <property type="molecule type" value="Genomic_DNA"/>
</dbReference>
<dbReference type="PANTHER" id="PTHR31859:SF9">
    <property type="entry name" value="TETRATRICOPEPTIDE REPEAT PROTEIN 39B"/>
    <property type="match status" value="1"/>
</dbReference>
<sequence>MECASSFFSVIGGDMEQGPLVGTMEFHESSSDSEGEFVDANEEFSNGDGLCGNEDPTNSKLTLNLSSAASCRSWQAKEGKMWLQGSEQIPVIPRSPSLPNSRSGNMTPEDPSLMTSEDLVKAIQLTCHVTDLFFNNEFKKAKALLKAGAGSSFYPALGYGVIMCLEAVMTMSEEDIQAALHTMKNSIEVCQRFRKKQGSLLTSTMSRMVRFNQVPKWSEVEAHAELCYSECYLLKAVLTFIEDENLISFVKAGLQIRSAYGSYKDCWTFSQSQNLEWSKYIRENFVCGVKLGVGGFNLLLSLLPQRVLRLLEWIGFSGSRTFGLRQLEDGQKCEGSIRQTMCRLIIAGYHLFVTFLFGIGDGDLQQAASILTALQAKYPSGAFPLFLAGRLKLVEGNFEEAVKLHHQAWHSQDQWVQFHHFCFWEIMWSHMYLCEWERAAEFAQKLFKESRWSPCVYAYSLAILLLEIRDPTPEQEKERNELMRKVPSYRQRIAGKSIPLEKFAGKKSERYFAQGEKLVLPSLEAIYLHNGFLVIGKRKDLLESILDNVSLAQESLEKGNTYYVDNWCLTMVLRGMCLRYLKRASEAEVTFAAALQKKDEIQDDTYLPPYITAELGFLHLELGNLVKAKSFLESAKSDYKGFSLESRLHFRIHAALKIIRQQEKDIMKSYVLGSTWLPSPRMLNLNELKYSSKMLDIIHWVELQSRKVLEEIQLQKKQLLLKQGVAASLSSTSLYSSPPTPQLAPSPANGSLVGSETALLNPAQQATLQQAYATSLGYFVPQDSAFGNLILPVIPRLDLKPSLPLTK</sequence>
<name>A0A7R8XBS8_9CRUS</name>
<dbReference type="PANTHER" id="PTHR31859">
    <property type="entry name" value="TETRATRICOPEPTIDE REPEAT PROTEIN 39 FAMILY MEMBER"/>
    <property type="match status" value="1"/>
</dbReference>
<dbReference type="InterPro" id="IPR019412">
    <property type="entry name" value="IML2/TPR_39"/>
</dbReference>
<accession>A0A7R8XBS8</accession>
<gene>
    <name evidence="2" type="ORF">DSTB1V02_LOCUS4166</name>
</gene>
<dbReference type="AlphaFoldDB" id="A0A7R8XBS8"/>
<dbReference type="Proteomes" id="UP000677054">
    <property type="component" value="Unassembled WGS sequence"/>
</dbReference>
<dbReference type="InterPro" id="IPR031821">
    <property type="entry name" value="SOSSC"/>
</dbReference>